<evidence type="ECO:0008006" key="4">
    <source>
        <dbReference type="Google" id="ProtNLM"/>
    </source>
</evidence>
<gene>
    <name evidence="2" type="ORF">XELAEV_18040063mg</name>
</gene>
<organism evidence="2 3">
    <name type="scientific">Xenopus laevis</name>
    <name type="common">African clawed frog</name>
    <dbReference type="NCBI Taxonomy" id="8355"/>
    <lineage>
        <taxon>Eukaryota</taxon>
        <taxon>Metazoa</taxon>
        <taxon>Chordata</taxon>
        <taxon>Craniata</taxon>
        <taxon>Vertebrata</taxon>
        <taxon>Euteleostomi</taxon>
        <taxon>Amphibia</taxon>
        <taxon>Batrachia</taxon>
        <taxon>Anura</taxon>
        <taxon>Pipoidea</taxon>
        <taxon>Pipidae</taxon>
        <taxon>Xenopodinae</taxon>
        <taxon>Xenopus</taxon>
        <taxon>Xenopus</taxon>
    </lineage>
</organism>
<evidence type="ECO:0000313" key="2">
    <source>
        <dbReference type="EMBL" id="OCT68772.1"/>
    </source>
</evidence>
<dbReference type="Proteomes" id="UP000694892">
    <property type="component" value="Chromosome 8L"/>
</dbReference>
<dbReference type="PANTHER" id="PTHR31800:SF1">
    <property type="entry name" value="COILED-COIL DOMAIN-CONTAINING PROTEIN 32"/>
    <property type="match status" value="1"/>
</dbReference>
<dbReference type="OMA" id="YVEGHES"/>
<dbReference type="EMBL" id="CM004480">
    <property type="protein sequence ID" value="OCT68772.1"/>
    <property type="molecule type" value="Genomic_DNA"/>
</dbReference>
<evidence type="ECO:0000256" key="1">
    <source>
        <dbReference type="SAM" id="MobiDB-lite"/>
    </source>
</evidence>
<proteinExistence type="predicted"/>
<evidence type="ECO:0000313" key="3">
    <source>
        <dbReference type="Proteomes" id="UP000694892"/>
    </source>
</evidence>
<dbReference type="InterPro" id="IPR028039">
    <property type="entry name" value="CCDC32"/>
</dbReference>
<sequence length="244" mass="27555">MAKGRRRNLFIVIGGREAESAPCDSSCWAGSALIRRHLDTPTKGRKSLQLLCREPLEQTKMIDNLECNGSVSGQDIWAEICPCPDGAQPLHVTEAFSDSFLCNPPEGNTDKELQNSESPDMEIDSLCTNQKPWAPLQDSEVYLASLERKLQKIKGHSREVTSKEMLHSLGQAKKESWDRFLQENLESEAYVEDCEVDYSSLEHLRRWLQPEKVAINTEEVQHLIPAESLTEKAENEQDSTSPEK</sequence>
<name>A0A974C9E3_XENLA</name>
<dbReference type="Pfam" id="PF14989">
    <property type="entry name" value="CCDC32"/>
    <property type="match status" value="1"/>
</dbReference>
<feature type="region of interest" description="Disordered" evidence="1">
    <location>
        <begin position="223"/>
        <end position="244"/>
    </location>
</feature>
<accession>A0A974C9E3</accession>
<reference evidence="3" key="1">
    <citation type="journal article" date="2016" name="Nature">
        <title>Genome evolution in the allotetraploid frog Xenopus laevis.</title>
        <authorList>
            <person name="Session A.M."/>
            <person name="Uno Y."/>
            <person name="Kwon T."/>
            <person name="Chapman J.A."/>
            <person name="Toyoda A."/>
            <person name="Takahashi S."/>
            <person name="Fukui A."/>
            <person name="Hikosaka A."/>
            <person name="Suzuki A."/>
            <person name="Kondo M."/>
            <person name="van Heeringen S.J."/>
            <person name="Quigley I."/>
            <person name="Heinz S."/>
            <person name="Ogino H."/>
            <person name="Ochi H."/>
            <person name="Hellsten U."/>
            <person name="Lyons J.B."/>
            <person name="Simakov O."/>
            <person name="Putnam N."/>
            <person name="Stites J."/>
            <person name="Kuroki Y."/>
            <person name="Tanaka T."/>
            <person name="Michiue T."/>
            <person name="Watanabe M."/>
            <person name="Bogdanovic O."/>
            <person name="Lister R."/>
            <person name="Georgiou G."/>
            <person name="Paranjpe S.S."/>
            <person name="van Kruijsbergen I."/>
            <person name="Shu S."/>
            <person name="Carlson J."/>
            <person name="Kinoshita T."/>
            <person name="Ohta Y."/>
            <person name="Mawaribuchi S."/>
            <person name="Jenkins J."/>
            <person name="Grimwood J."/>
            <person name="Schmutz J."/>
            <person name="Mitros T."/>
            <person name="Mozaffari S.V."/>
            <person name="Suzuki Y."/>
            <person name="Haramoto Y."/>
            <person name="Yamamoto T.S."/>
            <person name="Takagi C."/>
            <person name="Heald R."/>
            <person name="Miller K."/>
            <person name="Haudenschild C."/>
            <person name="Kitzman J."/>
            <person name="Nakayama T."/>
            <person name="Izutsu Y."/>
            <person name="Robert J."/>
            <person name="Fortriede J."/>
            <person name="Burns K."/>
            <person name="Lotay V."/>
            <person name="Karimi K."/>
            <person name="Yasuoka Y."/>
            <person name="Dichmann D.S."/>
            <person name="Flajnik M.F."/>
            <person name="Houston D.W."/>
            <person name="Shendure J."/>
            <person name="DuPasquier L."/>
            <person name="Vize P.D."/>
            <person name="Zorn A.M."/>
            <person name="Ito M."/>
            <person name="Marcotte E.M."/>
            <person name="Wallingford J.B."/>
            <person name="Ito Y."/>
            <person name="Asashima M."/>
            <person name="Ueno N."/>
            <person name="Matsuda Y."/>
            <person name="Veenstra G.J."/>
            <person name="Fujiyama A."/>
            <person name="Harland R.M."/>
            <person name="Taira M."/>
            <person name="Rokhsar D.S."/>
        </authorList>
    </citation>
    <scope>NUCLEOTIDE SEQUENCE [LARGE SCALE GENOMIC DNA]</scope>
    <source>
        <strain evidence="3">J</strain>
    </source>
</reference>
<dbReference type="PANTHER" id="PTHR31800">
    <property type="entry name" value="COILED-COIL DOMAIN-CONTAINING PROTEIN 32"/>
    <property type="match status" value="1"/>
</dbReference>
<dbReference type="GO" id="GO:0044782">
    <property type="term" value="P:cilium organization"/>
    <property type="evidence" value="ECO:0007669"/>
    <property type="project" value="TreeGrafter"/>
</dbReference>
<protein>
    <recommendedName>
        <fullName evidence="4">Coiled-coil domain-containing protein 32</fullName>
    </recommendedName>
</protein>
<feature type="compositionally biased region" description="Basic and acidic residues" evidence="1">
    <location>
        <begin position="229"/>
        <end position="244"/>
    </location>
</feature>
<dbReference type="AlphaFoldDB" id="A0A974C9E3"/>